<dbReference type="EMBL" id="CP063304">
    <property type="protein sequence ID" value="QOV18172.1"/>
    <property type="molecule type" value="Genomic_DNA"/>
</dbReference>
<feature type="transmembrane region" description="Helical" evidence="1">
    <location>
        <begin position="162"/>
        <end position="180"/>
    </location>
</feature>
<keyword evidence="1" id="KW-0812">Transmembrane</keyword>
<feature type="transmembrane region" description="Helical" evidence="1">
    <location>
        <begin position="186"/>
        <end position="203"/>
    </location>
</feature>
<keyword evidence="1" id="KW-1133">Transmembrane helix</keyword>
<dbReference type="RefSeq" id="WP_193734534.1">
    <property type="nucleotide sequence ID" value="NZ_CP063304.1"/>
</dbReference>
<keyword evidence="1" id="KW-0472">Membrane</keyword>
<dbReference type="InterPro" id="IPR036938">
    <property type="entry name" value="PAP2/HPO_sf"/>
</dbReference>
<feature type="transmembrane region" description="Helical" evidence="1">
    <location>
        <begin position="80"/>
        <end position="101"/>
    </location>
</feature>
<dbReference type="KEGG" id="bliq:INP51_08945"/>
<accession>A0A7M2RFM6</accession>
<protein>
    <submittedName>
        <fullName evidence="2">Phosphoesterase</fullName>
    </submittedName>
</protein>
<organism evidence="2 3">
    <name type="scientific">Blautia liquoris</name>
    <dbReference type="NCBI Taxonomy" id="2779518"/>
    <lineage>
        <taxon>Bacteria</taxon>
        <taxon>Bacillati</taxon>
        <taxon>Bacillota</taxon>
        <taxon>Clostridia</taxon>
        <taxon>Lachnospirales</taxon>
        <taxon>Lachnospiraceae</taxon>
        <taxon>Blautia</taxon>
    </lineage>
</organism>
<dbReference type="Proteomes" id="UP000593601">
    <property type="component" value="Chromosome"/>
</dbReference>
<sequence length="223" mass="25955">MNKFFKKKQIWIIPVYGIFYMICFAILEKEITRGYHVIHVALDDIIPFCEVFIIPYLLWFFYMGAVIVYFAFVNKSVKEFYQIFLSLGIGMTIFLVVSWLYPNGQNLRPVVFPRHNIFVNLVRHLYAIDTPTNILPSIHVYNSVAACIAFNNCQALKKHKGVQKGTIVLTLLIVMSTMFLKQHSVFDVGLALVLNAVIYLLMYQPKTYTQTKRDALKRRLLEN</sequence>
<dbReference type="AlphaFoldDB" id="A0A7M2RFM6"/>
<proteinExistence type="predicted"/>
<gene>
    <name evidence="2" type="ORF">INP51_08945</name>
</gene>
<name>A0A7M2RFM6_9FIRM</name>
<dbReference type="SUPFAM" id="SSF48317">
    <property type="entry name" value="Acid phosphatase/Vanadium-dependent haloperoxidase"/>
    <property type="match status" value="1"/>
</dbReference>
<keyword evidence="3" id="KW-1185">Reference proteome</keyword>
<evidence type="ECO:0000313" key="2">
    <source>
        <dbReference type="EMBL" id="QOV18172.1"/>
    </source>
</evidence>
<feature type="transmembrane region" description="Helical" evidence="1">
    <location>
        <begin position="53"/>
        <end position="73"/>
    </location>
</feature>
<evidence type="ECO:0000256" key="1">
    <source>
        <dbReference type="SAM" id="Phobius"/>
    </source>
</evidence>
<reference evidence="2 3" key="1">
    <citation type="submission" date="2020-10" db="EMBL/GenBank/DDBJ databases">
        <title>Blautia liquoris sp.nov., isolated from the mud in a fermentation cellar used for the production of Chinese strong-flavoured liquor.</title>
        <authorList>
            <person name="Lu L."/>
        </authorList>
    </citation>
    <scope>NUCLEOTIDE SEQUENCE [LARGE SCALE GENOMIC DNA]</scope>
    <source>
        <strain evidence="2 3">LZLJ-3</strain>
    </source>
</reference>
<evidence type="ECO:0000313" key="3">
    <source>
        <dbReference type="Proteomes" id="UP000593601"/>
    </source>
</evidence>
<feature type="transmembrane region" description="Helical" evidence="1">
    <location>
        <begin position="9"/>
        <end position="27"/>
    </location>
</feature>